<dbReference type="SUPFAM" id="SSF51126">
    <property type="entry name" value="Pectin lyase-like"/>
    <property type="match status" value="3"/>
</dbReference>
<feature type="signal peptide" evidence="1">
    <location>
        <begin position="1"/>
        <end position="18"/>
    </location>
</feature>
<comment type="caution">
    <text evidence="2">The sequence shown here is derived from an EMBL/GenBank/DDBJ whole genome shotgun (WGS) entry which is preliminary data.</text>
</comment>
<proteinExistence type="predicted"/>
<dbReference type="InterPro" id="IPR011050">
    <property type="entry name" value="Pectin_lyase_fold/virulence"/>
</dbReference>
<organism evidence="2 3">
    <name type="scientific">Blattamonas nauphoetae</name>
    <dbReference type="NCBI Taxonomy" id="2049346"/>
    <lineage>
        <taxon>Eukaryota</taxon>
        <taxon>Metamonada</taxon>
        <taxon>Preaxostyla</taxon>
        <taxon>Oxymonadida</taxon>
        <taxon>Blattamonas</taxon>
    </lineage>
</organism>
<keyword evidence="1" id="KW-0732">Signal</keyword>
<evidence type="ECO:0000256" key="1">
    <source>
        <dbReference type="SAM" id="SignalP"/>
    </source>
</evidence>
<evidence type="ECO:0000313" key="2">
    <source>
        <dbReference type="EMBL" id="KAK2956390.1"/>
    </source>
</evidence>
<evidence type="ECO:0000313" key="3">
    <source>
        <dbReference type="Proteomes" id="UP001281761"/>
    </source>
</evidence>
<dbReference type="Proteomes" id="UP001281761">
    <property type="component" value="Unassembled WGS sequence"/>
</dbReference>
<dbReference type="EMBL" id="JARBJD010000056">
    <property type="protein sequence ID" value="KAK2956390.1"/>
    <property type="molecule type" value="Genomic_DNA"/>
</dbReference>
<reference evidence="2 3" key="1">
    <citation type="journal article" date="2022" name="bioRxiv">
        <title>Genomics of Preaxostyla Flagellates Illuminates Evolutionary Transitions and the Path Towards Mitochondrial Loss.</title>
        <authorList>
            <person name="Novak L.V.F."/>
            <person name="Treitli S.C."/>
            <person name="Pyrih J."/>
            <person name="Halakuc P."/>
            <person name="Pipaliya S.V."/>
            <person name="Vacek V."/>
            <person name="Brzon O."/>
            <person name="Soukal P."/>
            <person name="Eme L."/>
            <person name="Dacks J.B."/>
            <person name="Karnkowska A."/>
            <person name="Elias M."/>
            <person name="Hampl V."/>
        </authorList>
    </citation>
    <scope>NUCLEOTIDE SEQUENCE [LARGE SCALE GENOMIC DNA]</scope>
    <source>
        <strain evidence="2">NAU3</strain>
        <tissue evidence="2">Gut</tissue>
    </source>
</reference>
<sequence length="1485" mass="162189">MLLQQLVFLSLIWTSVRSSLDVLTSSSWLSLEDKLALNSKSSRNQEAKANSLLLPANTFHGSNIELFSHSLAITGQNTMIVHSSNLMNTHSNTNMNFARPAASPESSFIFLLFNMTFSLDSVKINLGNEAVQSSHIESEDGREQNRWTSVYCASAEDSTIHLSNCDLITAASDSLFLVRSSLGNDDSASSLSITSCRIDSTSGTFGSFTKMEVAPHTSLWTDVQISGLLLDSVESVSTTGLASSMGSNSYGMSLDTSLISCSLTNITSKKEIHQNSLPWSSLTQRVVGSSFEESDNTLYGTAIVKLGDSQTFLGLNTTLKQCVNNDEPEPEPTEVVYTNTYNATTDSGALRPPPTMTSIKLLTCNFNSLEPTKIFNVIQVIGFNGVIIYKDCSFDVELKNNYQIQSFLQPEIGSPSRFVVEGCTFKITANRDTGLGAYAIRTDNSLDITITDTIFTTKNENSYSGMASLHTINSNSPIQIAGCTFLRQNYTGDGGALMLEYTIMHMFDTLFEGCCSNGTGGVLRATTSAFYYHRCRFRNNYARFRGGVMRSSWTKYIFFEDCHFEENKADENGHWKGSDLNEYNGHLKAYSPDTMVSCTSTSASNKIGYYTSASQNGNITIEGLLLPDPSQAAPATKHVFVSGSGSDKEGEVVKTDCVSEKPCLTIPFAIGILTKTAGGVVELGEGTFTDDVRTITSWIDIVGKGWLVNNTVYTILELKGTTVEGEGNATIRAVSLKPAKDYTGTLLTLSSTDATLRLSFVRLECISNYPSTLISASGGNLTMKKCDFNTISLVDKPAVTITDDTPLHMLYVWFTFVSTSSALCPSCVDSSSTKYVNFTNCDFVRCRSSSPAGAVKLTGQTTSQFLFNFTYFSNNTANTNADGSVYNSALTLYGNDLSYSGPFVKGSKVDGTSRSDSPFPHILINETSTEDMYQPSVTYYHYGVDKPLANRFEVGLHISSFPGFQECIDRIRTGAALQVQIRVLVLANPYFEVPPLVIANKSISFYSPPIVAQRYDTTLAVIKENGNFRLYGLKLNFTEAFTVAPFHVQSDANKLELTSVTFTHHADMMECPLVRHEGGTLYFYSFTWQPATPFTFVGCSMVESTGGTLQLTTNRFSNIHSTGNGSIANMKGTLLSINQGTIANCSAVNGGVFYMELSGNTNIVIRHAAGSFTETFINNTAIGTGTLESPEGKGGVFYVKGTTTNAKPFDFSSTAYNPARFELNRAGNGTDLYLEKKIAEHSTVAGDAILSGSSLSPQYRIVIEGLEFENEFVLDAINYKLRSPEISVNGSYNGKDTQDCKWTSSYCKTLGYGIEFLHEQYQNESFVPSIIRFAYNETYTEKAVQIARQIITVAGETTKNQAISEVTRSLIKIDPDIKEGAVLITVRDQGAMTMTNLDMIPLEKCSLISLESDGEWVVLDNVGIMATSTNTYQYSLIKTTAKPITIKNTLFNTSTADRAIFAQPLLSLLTNAEAEILLNNVPSRI</sequence>
<gene>
    <name evidence="2" type="ORF">BLNAU_8612</name>
</gene>
<name>A0ABQ9XY14_9EUKA</name>
<protein>
    <submittedName>
        <fullName evidence="2">Uncharacterized protein</fullName>
    </submittedName>
</protein>
<keyword evidence="3" id="KW-1185">Reference proteome</keyword>
<feature type="chain" id="PRO_5046654176" evidence="1">
    <location>
        <begin position="19"/>
        <end position="1485"/>
    </location>
</feature>
<accession>A0ABQ9XY14</accession>